<protein>
    <submittedName>
        <fullName evidence="2">SRPBCC family protein</fullName>
    </submittedName>
</protein>
<dbReference type="InterPro" id="IPR023393">
    <property type="entry name" value="START-like_dom_sf"/>
</dbReference>
<proteinExistence type="predicted"/>
<sequence length="151" mass="16359">MHAKITVNASPDRLFAWLSDPANARHWFAHLRHEADVLPDPGLSAEQGSRTIRWSTAPAGEMVITGHGEVADLSLAFHEEEHEPEPPAEEMSPDDGPTNAGNALRSIKSHVEDAEGGDPDMHTPGVVSKEDVEEARREIAADPEHSGTPPR</sequence>
<name>A0ABS4AKN0_9PROT</name>
<dbReference type="Proteomes" id="UP000681594">
    <property type="component" value="Unassembled WGS sequence"/>
</dbReference>
<keyword evidence="3" id="KW-1185">Reference proteome</keyword>
<evidence type="ECO:0000256" key="1">
    <source>
        <dbReference type="SAM" id="MobiDB-lite"/>
    </source>
</evidence>
<gene>
    <name evidence="2" type="ORF">J8J14_19955</name>
</gene>
<dbReference type="EMBL" id="JAGIZB010000025">
    <property type="protein sequence ID" value="MBP0447053.1"/>
    <property type="molecule type" value="Genomic_DNA"/>
</dbReference>
<reference evidence="2 3" key="1">
    <citation type="submission" date="2021-03" db="EMBL/GenBank/DDBJ databases">
        <authorList>
            <person name="So Y."/>
        </authorList>
    </citation>
    <scope>NUCLEOTIDE SEQUENCE [LARGE SCALE GENOMIC DNA]</scope>
    <source>
        <strain evidence="2 3">SSH11</strain>
    </source>
</reference>
<feature type="region of interest" description="Disordered" evidence="1">
    <location>
        <begin position="79"/>
        <end position="151"/>
    </location>
</feature>
<dbReference type="SUPFAM" id="SSF55961">
    <property type="entry name" value="Bet v1-like"/>
    <property type="match status" value="1"/>
</dbReference>
<dbReference type="CDD" id="cd07812">
    <property type="entry name" value="SRPBCC"/>
    <property type="match status" value="1"/>
</dbReference>
<feature type="compositionally biased region" description="Basic and acidic residues" evidence="1">
    <location>
        <begin position="128"/>
        <end position="145"/>
    </location>
</feature>
<dbReference type="Gene3D" id="3.30.530.20">
    <property type="match status" value="1"/>
</dbReference>
<accession>A0ABS4AKN0</accession>
<dbReference type="RefSeq" id="WP_209381323.1">
    <property type="nucleotide sequence ID" value="NZ_JAGIZB010000025.1"/>
</dbReference>
<comment type="caution">
    <text evidence="2">The sequence shown here is derived from an EMBL/GenBank/DDBJ whole genome shotgun (WGS) entry which is preliminary data.</text>
</comment>
<organism evidence="2 3">
    <name type="scientific">Pararoseomonas baculiformis</name>
    <dbReference type="NCBI Taxonomy" id="2820812"/>
    <lineage>
        <taxon>Bacteria</taxon>
        <taxon>Pseudomonadati</taxon>
        <taxon>Pseudomonadota</taxon>
        <taxon>Alphaproteobacteria</taxon>
        <taxon>Acetobacterales</taxon>
        <taxon>Acetobacteraceae</taxon>
        <taxon>Pararoseomonas</taxon>
    </lineage>
</organism>
<evidence type="ECO:0000313" key="2">
    <source>
        <dbReference type="EMBL" id="MBP0447053.1"/>
    </source>
</evidence>
<evidence type="ECO:0000313" key="3">
    <source>
        <dbReference type="Proteomes" id="UP000681594"/>
    </source>
</evidence>